<name>A0A8J2K252_9HEXA</name>
<evidence type="ECO:0000313" key="1">
    <source>
        <dbReference type="EMBL" id="CAG7726286.1"/>
    </source>
</evidence>
<dbReference type="Proteomes" id="UP000708208">
    <property type="component" value="Unassembled WGS sequence"/>
</dbReference>
<comment type="caution">
    <text evidence="1">The sequence shown here is derived from an EMBL/GenBank/DDBJ whole genome shotgun (WGS) entry which is preliminary data.</text>
</comment>
<keyword evidence="2" id="KW-1185">Reference proteome</keyword>
<reference evidence="1" key="1">
    <citation type="submission" date="2021-06" db="EMBL/GenBank/DDBJ databases">
        <authorList>
            <person name="Hodson N. C."/>
            <person name="Mongue J. A."/>
            <person name="Jaron S. K."/>
        </authorList>
    </citation>
    <scope>NUCLEOTIDE SEQUENCE</scope>
</reference>
<gene>
    <name evidence="1" type="ORF">AFUS01_LOCUS15205</name>
</gene>
<dbReference type="EMBL" id="CAJVCH010133459">
    <property type="protein sequence ID" value="CAG7726286.1"/>
    <property type="molecule type" value="Genomic_DNA"/>
</dbReference>
<evidence type="ECO:0000313" key="2">
    <source>
        <dbReference type="Proteomes" id="UP000708208"/>
    </source>
</evidence>
<proteinExistence type="predicted"/>
<protein>
    <submittedName>
        <fullName evidence="1">Uncharacterized protein</fullName>
    </submittedName>
</protein>
<sequence>TTVHVELPCSVHCPGERLVQTQQVLKKSEGSLAPIALANCSDLLALVPLPILRKFLLQMY</sequence>
<feature type="non-terminal residue" evidence="1">
    <location>
        <position position="1"/>
    </location>
</feature>
<dbReference type="AlphaFoldDB" id="A0A8J2K252"/>
<accession>A0A8J2K252</accession>
<organism evidence="1 2">
    <name type="scientific">Allacma fusca</name>
    <dbReference type="NCBI Taxonomy" id="39272"/>
    <lineage>
        <taxon>Eukaryota</taxon>
        <taxon>Metazoa</taxon>
        <taxon>Ecdysozoa</taxon>
        <taxon>Arthropoda</taxon>
        <taxon>Hexapoda</taxon>
        <taxon>Collembola</taxon>
        <taxon>Symphypleona</taxon>
        <taxon>Sminthuridae</taxon>
        <taxon>Allacma</taxon>
    </lineage>
</organism>